<dbReference type="InterPro" id="IPR052970">
    <property type="entry name" value="Inner_ear_hair_cell_LOXHD"/>
</dbReference>
<dbReference type="SUPFAM" id="SSF49723">
    <property type="entry name" value="Lipase/lipooxygenase domain (PLAT/LH2 domain)"/>
    <property type="match status" value="2"/>
</dbReference>
<dbReference type="InterPro" id="IPR036392">
    <property type="entry name" value="PLAT/LH2_dom_sf"/>
</dbReference>
<dbReference type="Gene3D" id="2.40.180.10">
    <property type="entry name" value="Catalase core domain"/>
    <property type="match status" value="2"/>
</dbReference>
<keyword evidence="5" id="KW-1185">Reference proteome</keyword>
<sequence length="351" mass="39592">MSGQPAERREGLPRQTDTLPSVGYDSDVSCLQNLDNEENNNDSESKKTGDKLPDVTETTKNGSGKSSVTDKMGAKDKKKKKGSEKEEEHASGEEEEEGKKKKKEKKKKGSVRGDSDDDTKKTKGKKKKVENYVEIYENELRNYEPDQVEDYEDEYYKKKVYEVVTITGDERGAGTDANVFVTLFGDGGVTPKVHLASKIEHDNTGLSANWFLDRVVVTDVIRPHLRFYFACNNWFNKEEGDCLYIRDLLGSLDPMDIPKYNKYIVSVFTADVKGSGTDADVFINIFGEFGNTGERRLNNEKNNFEKGTEDKFTIEAPNLGKVRKITIGHNNKGSSAGWFVDKVRNRHTVCY</sequence>
<evidence type="ECO:0000256" key="2">
    <source>
        <dbReference type="SAM" id="MobiDB-lite"/>
    </source>
</evidence>
<evidence type="ECO:0000256" key="1">
    <source>
        <dbReference type="PROSITE-ProRule" id="PRU00152"/>
    </source>
</evidence>
<evidence type="ECO:0000259" key="3">
    <source>
        <dbReference type="PROSITE" id="PS50095"/>
    </source>
</evidence>
<dbReference type="PROSITE" id="PS50095">
    <property type="entry name" value="PLAT"/>
    <property type="match status" value="1"/>
</dbReference>
<organism evidence="4 5">
    <name type="scientific">Liparis tanakae</name>
    <name type="common">Tanaka's snailfish</name>
    <dbReference type="NCBI Taxonomy" id="230148"/>
    <lineage>
        <taxon>Eukaryota</taxon>
        <taxon>Metazoa</taxon>
        <taxon>Chordata</taxon>
        <taxon>Craniata</taxon>
        <taxon>Vertebrata</taxon>
        <taxon>Euteleostomi</taxon>
        <taxon>Actinopterygii</taxon>
        <taxon>Neopterygii</taxon>
        <taxon>Teleostei</taxon>
        <taxon>Neoteleostei</taxon>
        <taxon>Acanthomorphata</taxon>
        <taxon>Eupercaria</taxon>
        <taxon>Perciformes</taxon>
        <taxon>Cottioidei</taxon>
        <taxon>Cottales</taxon>
        <taxon>Liparidae</taxon>
        <taxon>Liparis</taxon>
    </lineage>
</organism>
<feature type="region of interest" description="Disordered" evidence="2">
    <location>
        <begin position="1"/>
        <end position="127"/>
    </location>
</feature>
<proteinExistence type="predicted"/>
<reference evidence="4 5" key="1">
    <citation type="submission" date="2019-03" db="EMBL/GenBank/DDBJ databases">
        <title>First draft genome of Liparis tanakae, snailfish: a comprehensive survey of snailfish specific genes.</title>
        <authorList>
            <person name="Kim W."/>
            <person name="Song I."/>
            <person name="Jeong J.-H."/>
            <person name="Kim D."/>
            <person name="Kim S."/>
            <person name="Ryu S."/>
            <person name="Song J.Y."/>
            <person name="Lee S.K."/>
        </authorList>
    </citation>
    <scope>NUCLEOTIDE SEQUENCE [LARGE SCALE GENOMIC DNA]</scope>
    <source>
        <tissue evidence="4">Muscle</tissue>
    </source>
</reference>
<dbReference type="InterPro" id="IPR001024">
    <property type="entry name" value="PLAT/LH2_dom"/>
</dbReference>
<dbReference type="EMBL" id="SRLO01000628">
    <property type="protein sequence ID" value="TNN50203.1"/>
    <property type="molecule type" value="Genomic_DNA"/>
</dbReference>
<gene>
    <name evidence="4" type="primary">Loxhd1_0</name>
    <name evidence="4" type="ORF">EYF80_039627</name>
</gene>
<feature type="compositionally biased region" description="Basic and acidic residues" evidence="2">
    <location>
        <begin position="1"/>
        <end position="12"/>
    </location>
</feature>
<dbReference type="Pfam" id="PF01477">
    <property type="entry name" value="PLAT"/>
    <property type="match status" value="1"/>
</dbReference>
<feature type="compositionally biased region" description="Basic and acidic residues" evidence="2">
    <location>
        <begin position="83"/>
        <end position="92"/>
    </location>
</feature>
<dbReference type="Gene3D" id="2.60.60.20">
    <property type="entry name" value="PLAT/LH2 domain"/>
    <property type="match status" value="1"/>
</dbReference>
<dbReference type="PANTHER" id="PTHR45901:SF3">
    <property type="entry name" value="LIPOXYGENASE HOMOLOGY DOMAIN-CONTAINING PROTEIN 1"/>
    <property type="match status" value="1"/>
</dbReference>
<comment type="caution">
    <text evidence="1">Lacks conserved residue(s) required for the propagation of feature annotation.</text>
</comment>
<feature type="compositionally biased region" description="Polar residues" evidence="2">
    <location>
        <begin position="56"/>
        <end position="69"/>
    </location>
</feature>
<feature type="compositionally biased region" description="Basic and acidic residues" evidence="2">
    <location>
        <begin position="111"/>
        <end position="121"/>
    </location>
</feature>
<accession>A0A4Z2GBB5</accession>
<dbReference type="Proteomes" id="UP000314294">
    <property type="component" value="Unassembled WGS sequence"/>
</dbReference>
<feature type="compositionally biased region" description="Basic residues" evidence="2">
    <location>
        <begin position="100"/>
        <end position="110"/>
    </location>
</feature>
<evidence type="ECO:0000313" key="5">
    <source>
        <dbReference type="Proteomes" id="UP000314294"/>
    </source>
</evidence>
<feature type="domain" description="PLAT" evidence="3">
    <location>
        <begin position="261"/>
        <end position="351"/>
    </location>
</feature>
<comment type="caution">
    <text evidence="4">The sequence shown here is derived from an EMBL/GenBank/DDBJ whole genome shotgun (WGS) entry which is preliminary data.</text>
</comment>
<dbReference type="PANTHER" id="PTHR45901">
    <property type="entry name" value="PROTEIN CBG12474"/>
    <property type="match status" value="1"/>
</dbReference>
<protein>
    <submittedName>
        <fullName evidence="4">Lipoxygenase y domain-containing protein 1</fullName>
    </submittedName>
</protein>
<name>A0A4Z2GBB5_9TELE</name>
<dbReference type="AlphaFoldDB" id="A0A4Z2GBB5"/>
<dbReference type="CDD" id="cd01756">
    <property type="entry name" value="PLAT_repeat"/>
    <property type="match status" value="1"/>
</dbReference>
<evidence type="ECO:0000313" key="4">
    <source>
        <dbReference type="EMBL" id="TNN50203.1"/>
    </source>
</evidence>
<feature type="compositionally biased region" description="Basic and acidic residues" evidence="2">
    <location>
        <begin position="43"/>
        <end position="54"/>
    </location>
</feature>
<dbReference type="OrthoDB" id="5322100at2759"/>